<name>A0A194W5D1_CYTMA</name>
<protein>
    <recommendedName>
        <fullName evidence="2">AAA+ ATPase lid domain-containing protein</fullName>
    </recommendedName>
</protein>
<feature type="region of interest" description="Disordered" evidence="1">
    <location>
        <begin position="130"/>
        <end position="151"/>
    </location>
</feature>
<proteinExistence type="predicted"/>
<feature type="domain" description="AAA+ ATPase lid" evidence="2">
    <location>
        <begin position="2"/>
        <end position="58"/>
    </location>
</feature>
<organism evidence="3 4">
    <name type="scientific">Cytospora mali</name>
    <name type="common">Apple Valsa canker fungus</name>
    <name type="synonym">Valsa mali</name>
    <dbReference type="NCBI Taxonomy" id="578113"/>
    <lineage>
        <taxon>Eukaryota</taxon>
        <taxon>Fungi</taxon>
        <taxon>Dikarya</taxon>
        <taxon>Ascomycota</taxon>
        <taxon>Pezizomycotina</taxon>
        <taxon>Sordariomycetes</taxon>
        <taxon>Sordariomycetidae</taxon>
        <taxon>Diaporthales</taxon>
        <taxon>Cytosporaceae</taxon>
        <taxon>Cytospora</taxon>
    </lineage>
</organism>
<dbReference type="OrthoDB" id="10042665at2759"/>
<dbReference type="Pfam" id="PF23232">
    <property type="entry name" value="AAA_lid_13"/>
    <property type="match status" value="1"/>
</dbReference>
<keyword evidence="4" id="KW-1185">Reference proteome</keyword>
<dbReference type="AlphaFoldDB" id="A0A194W5D1"/>
<accession>A0A194W5D1</accession>
<evidence type="ECO:0000313" key="3">
    <source>
        <dbReference type="EMBL" id="KUI71255.1"/>
    </source>
</evidence>
<dbReference type="EMBL" id="CM003104">
    <property type="protein sequence ID" value="KUI71255.1"/>
    <property type="molecule type" value="Genomic_DNA"/>
</dbReference>
<reference evidence="3" key="1">
    <citation type="submission" date="2014-12" db="EMBL/GenBank/DDBJ databases">
        <title>Genome Sequence of Valsa Canker Pathogens Uncovers a Specific Adaption of Colonization on Woody Bark.</title>
        <authorList>
            <person name="Yin Z."/>
            <person name="Liu H."/>
            <person name="Gao X."/>
            <person name="Li Z."/>
            <person name="Song N."/>
            <person name="Ke X."/>
            <person name="Dai Q."/>
            <person name="Wu Y."/>
            <person name="Sun Y."/>
            <person name="Xu J.-R."/>
            <person name="Kang Z.K."/>
            <person name="Wang L."/>
            <person name="Huang L."/>
        </authorList>
    </citation>
    <scope>NUCLEOTIDE SEQUENCE [LARGE SCALE GENOMIC DNA]</scope>
    <source>
        <strain evidence="3">03-8</strain>
    </source>
</reference>
<evidence type="ECO:0000313" key="4">
    <source>
        <dbReference type="Proteomes" id="UP000078559"/>
    </source>
</evidence>
<gene>
    <name evidence="3" type="ORF">VM1G_11760</name>
</gene>
<evidence type="ECO:0000259" key="2">
    <source>
        <dbReference type="Pfam" id="PF23232"/>
    </source>
</evidence>
<evidence type="ECO:0000256" key="1">
    <source>
        <dbReference type="SAM" id="MobiDB-lite"/>
    </source>
</evidence>
<sequence>MEELEKDEKRRIRVDRESIMKWATLHFQKNLELGRWNGRQIRNAFQTAASLAHFDALDPEPVEVGAKQGVLNWTYPYNATDVYMATAKRATAHEFARKEMILVDDYNETLAGAAALFTRTPTGKLSPICRSRPRSNASSLPRFSQGPVADTRSLQTGTGLCDFGGVWIQRPSGFYDSR</sequence>
<dbReference type="InterPro" id="IPR056599">
    <property type="entry name" value="AAA_lid_fung"/>
</dbReference>
<dbReference type="Proteomes" id="UP000078559">
    <property type="component" value="Chromosome 7"/>
</dbReference>